<dbReference type="NCBIfam" id="TIGR01614">
    <property type="entry name" value="PME_inhib"/>
    <property type="match status" value="1"/>
</dbReference>
<organism evidence="10 11">
    <name type="scientific">Hibiscus sabdariffa</name>
    <name type="common">roselle</name>
    <dbReference type="NCBI Taxonomy" id="183260"/>
    <lineage>
        <taxon>Eukaryota</taxon>
        <taxon>Viridiplantae</taxon>
        <taxon>Streptophyta</taxon>
        <taxon>Embryophyta</taxon>
        <taxon>Tracheophyta</taxon>
        <taxon>Spermatophyta</taxon>
        <taxon>Magnoliopsida</taxon>
        <taxon>eudicotyledons</taxon>
        <taxon>Gunneridae</taxon>
        <taxon>Pentapetalae</taxon>
        <taxon>rosids</taxon>
        <taxon>malvids</taxon>
        <taxon>Malvales</taxon>
        <taxon>Malvaceae</taxon>
        <taxon>Malvoideae</taxon>
        <taxon>Hibiscus</taxon>
    </lineage>
</organism>
<sequence length="395" mass="43351">MASVNHFKGYDKISQSHLENQNSHPKTAARRSSTATATAIIVISAILLFTLVIALTLAVSMLKEPIQDQDNKHPTDSAESIKTVCNVTRYPESCFAALSSLNASKSRDPEAFLDLSLRVSITRLSNLSSSLRSLNDLRPQPALKDCLTLFDDALSRLNDSVPATKAQLGLTVEKMSDIQTWISAAMTDQDTCNDGLEEMGWRAGDEIKSQAQSFKESVRSAPLWFVSGLPVPSLELGFKACAKARVLQPLEWKVMPEAGLTEQRKLLPAGSGRITGCCHLEPVWLCGLLGQCLKERQEGKGLGLGSMSGQGSTSSNRITDDELNALIFQLQTLLPQLNHGRHGRVSATKLLSEICSYIRRLRNEVDDLSQRLSQRLDSMDLTGFDAEIVRNLLQQ</sequence>
<evidence type="ECO:0000256" key="2">
    <source>
        <dbReference type="ARBA" id="ARBA00022604"/>
    </source>
</evidence>
<dbReference type="InterPro" id="IPR036638">
    <property type="entry name" value="HLH_DNA-bd_sf"/>
</dbReference>
<dbReference type="SMART" id="SM00856">
    <property type="entry name" value="PMEI"/>
    <property type="match status" value="1"/>
</dbReference>
<keyword evidence="8" id="KW-1133">Transmembrane helix</keyword>
<evidence type="ECO:0000256" key="7">
    <source>
        <dbReference type="ARBA" id="ARBA00038471"/>
    </source>
</evidence>
<dbReference type="InterPro" id="IPR051955">
    <property type="entry name" value="PME_Inhibitor"/>
</dbReference>
<reference evidence="10 11" key="1">
    <citation type="journal article" date="2024" name="G3 (Bethesda)">
        <title>Genome assembly of Hibiscus sabdariffa L. provides insights into metabolisms of medicinal natural products.</title>
        <authorList>
            <person name="Kim T."/>
        </authorList>
    </citation>
    <scope>NUCLEOTIDE SEQUENCE [LARGE SCALE GENOMIC DNA]</scope>
    <source>
        <strain evidence="10">TK-2024</strain>
        <tissue evidence="10">Old leaves</tissue>
    </source>
</reference>
<dbReference type="InterPro" id="IPR035513">
    <property type="entry name" value="Invertase/methylesterase_inhib"/>
</dbReference>
<keyword evidence="11" id="KW-1185">Reference proteome</keyword>
<comment type="caution">
    <text evidence="10">The sequence shown here is derived from an EMBL/GenBank/DDBJ whole genome shotgun (WGS) entry which is preliminary data.</text>
</comment>
<evidence type="ECO:0000313" key="11">
    <source>
        <dbReference type="Proteomes" id="UP001472677"/>
    </source>
</evidence>
<evidence type="ECO:0000256" key="1">
    <source>
        <dbReference type="ARBA" id="ARBA00004123"/>
    </source>
</evidence>
<dbReference type="Gene3D" id="1.20.140.40">
    <property type="entry name" value="Invertase/pectin methylesterase inhibitor family protein"/>
    <property type="match status" value="1"/>
</dbReference>
<proteinExistence type="inferred from homology"/>
<dbReference type="Pfam" id="PF23174">
    <property type="entry name" value="bHLH_ILI"/>
    <property type="match status" value="1"/>
</dbReference>
<keyword evidence="5" id="KW-0804">Transcription</keyword>
<evidence type="ECO:0000256" key="3">
    <source>
        <dbReference type="ARBA" id="ARBA00022729"/>
    </source>
</evidence>
<protein>
    <recommendedName>
        <fullName evidence="9">Pectinesterase inhibitor domain-containing protein</fullName>
    </recommendedName>
</protein>
<keyword evidence="6" id="KW-0539">Nucleus</keyword>
<evidence type="ECO:0000259" key="9">
    <source>
        <dbReference type="SMART" id="SM00856"/>
    </source>
</evidence>
<dbReference type="CDD" id="cd15798">
    <property type="entry name" value="PMEI-like_3"/>
    <property type="match status" value="1"/>
</dbReference>
<comment type="subcellular location">
    <subcellularLocation>
        <location evidence="1">Nucleus</location>
    </subcellularLocation>
</comment>
<dbReference type="Proteomes" id="UP001472677">
    <property type="component" value="Unassembled WGS sequence"/>
</dbReference>
<gene>
    <name evidence="10" type="ORF">V6N12_021927</name>
</gene>
<dbReference type="InterPro" id="IPR006501">
    <property type="entry name" value="Pectinesterase_inhib_dom"/>
</dbReference>
<evidence type="ECO:0000256" key="6">
    <source>
        <dbReference type="ARBA" id="ARBA00023242"/>
    </source>
</evidence>
<dbReference type="SUPFAM" id="SSF47459">
    <property type="entry name" value="HLH, helix-loop-helix DNA-binding domain"/>
    <property type="match status" value="1"/>
</dbReference>
<evidence type="ECO:0000256" key="4">
    <source>
        <dbReference type="ARBA" id="ARBA00023015"/>
    </source>
</evidence>
<evidence type="ECO:0000313" key="10">
    <source>
        <dbReference type="EMBL" id="KAK8587434.1"/>
    </source>
</evidence>
<feature type="domain" description="Pectinesterase inhibitor" evidence="9">
    <location>
        <begin position="76"/>
        <end position="214"/>
    </location>
</feature>
<accession>A0ABR2FT55</accession>
<feature type="transmembrane region" description="Helical" evidence="8">
    <location>
        <begin position="39"/>
        <end position="62"/>
    </location>
</feature>
<evidence type="ECO:0000256" key="8">
    <source>
        <dbReference type="SAM" id="Phobius"/>
    </source>
</evidence>
<name>A0ABR2FT55_9ROSI</name>
<dbReference type="Gene3D" id="4.10.280.10">
    <property type="entry name" value="Helix-loop-helix DNA-binding domain"/>
    <property type="match status" value="1"/>
</dbReference>
<dbReference type="PANTHER" id="PTHR31080:SF303">
    <property type="entry name" value="PECTINESTERASE 1-LIKE"/>
    <property type="match status" value="1"/>
</dbReference>
<keyword evidence="4" id="KW-0805">Transcription regulation</keyword>
<keyword evidence="8" id="KW-0472">Membrane</keyword>
<dbReference type="SUPFAM" id="SSF101148">
    <property type="entry name" value="Plant invertase/pectin methylesterase inhibitor"/>
    <property type="match status" value="1"/>
</dbReference>
<dbReference type="PANTHER" id="PTHR31080">
    <property type="entry name" value="PECTINESTERASE INHIBITOR-LIKE"/>
    <property type="match status" value="1"/>
</dbReference>
<keyword evidence="2" id="KW-0341">Growth regulation</keyword>
<keyword evidence="8" id="KW-0812">Transmembrane</keyword>
<dbReference type="InterPro" id="IPR044293">
    <property type="entry name" value="PRE"/>
</dbReference>
<dbReference type="EMBL" id="JBBPBM010000004">
    <property type="protein sequence ID" value="KAK8587434.1"/>
    <property type="molecule type" value="Genomic_DNA"/>
</dbReference>
<comment type="similarity">
    <text evidence="7">Belongs to the PMEI family.</text>
</comment>
<evidence type="ECO:0000256" key="5">
    <source>
        <dbReference type="ARBA" id="ARBA00023163"/>
    </source>
</evidence>
<keyword evidence="3" id="KW-0732">Signal</keyword>
<dbReference type="Pfam" id="PF04043">
    <property type="entry name" value="PMEI"/>
    <property type="match status" value="1"/>
</dbReference>